<dbReference type="Proteomes" id="UP000654471">
    <property type="component" value="Unassembled WGS sequence"/>
</dbReference>
<evidence type="ECO:0000313" key="2">
    <source>
        <dbReference type="Proteomes" id="UP000654471"/>
    </source>
</evidence>
<dbReference type="EMBL" id="BMRP01000001">
    <property type="protein sequence ID" value="GGU41198.1"/>
    <property type="molecule type" value="Genomic_DNA"/>
</dbReference>
<proteinExistence type="predicted"/>
<sequence length="128" mass="13689">MALASTGKALGTAGGAAIGNLPIDVEGISSRTESVLAMRMDTTTRAAMDGATPAIVGHLNLLLCEELGANEDQDVEVLVRKGYSLIDYTRRPSESTPTFGAYIYMRDAALLTRRLLWIYTQRNGLGAP</sequence>
<accession>A0ABQ2ULC4</accession>
<organism evidence="1 2">
    <name type="scientific">Streptomyces albospinus</name>
    <dbReference type="NCBI Taxonomy" id="285515"/>
    <lineage>
        <taxon>Bacteria</taxon>
        <taxon>Bacillati</taxon>
        <taxon>Actinomycetota</taxon>
        <taxon>Actinomycetes</taxon>
        <taxon>Kitasatosporales</taxon>
        <taxon>Streptomycetaceae</taxon>
        <taxon>Streptomyces</taxon>
    </lineage>
</organism>
<evidence type="ECO:0000313" key="1">
    <source>
        <dbReference type="EMBL" id="GGU41198.1"/>
    </source>
</evidence>
<dbReference type="RefSeq" id="WP_189294984.1">
    <property type="nucleotide sequence ID" value="NZ_BMRP01000001.1"/>
</dbReference>
<comment type="caution">
    <text evidence="1">The sequence shown here is derived from an EMBL/GenBank/DDBJ whole genome shotgun (WGS) entry which is preliminary data.</text>
</comment>
<name>A0ABQ2ULC4_9ACTN</name>
<reference evidence="2" key="1">
    <citation type="journal article" date="2019" name="Int. J. Syst. Evol. Microbiol.">
        <title>The Global Catalogue of Microorganisms (GCM) 10K type strain sequencing project: providing services to taxonomists for standard genome sequencing and annotation.</title>
        <authorList>
            <consortium name="The Broad Institute Genomics Platform"/>
            <consortium name="The Broad Institute Genome Sequencing Center for Infectious Disease"/>
            <person name="Wu L."/>
            <person name="Ma J."/>
        </authorList>
    </citation>
    <scope>NUCLEOTIDE SEQUENCE [LARGE SCALE GENOMIC DNA]</scope>
    <source>
        <strain evidence="2">JCM 3399</strain>
    </source>
</reference>
<protein>
    <submittedName>
        <fullName evidence="1">Uncharacterized protein</fullName>
    </submittedName>
</protein>
<keyword evidence="2" id="KW-1185">Reference proteome</keyword>
<gene>
    <name evidence="1" type="ORF">GCM10010211_00190</name>
</gene>